<dbReference type="PANTHER" id="PTHR42982">
    <property type="entry name" value="SEC-INDEPENDENT PROTEIN TRANSLOCASE PROTEIN TATA"/>
    <property type="match status" value="1"/>
</dbReference>
<protein>
    <recommendedName>
        <fullName evidence="9">Sec-independent protein translocase protein TatA</fullName>
    </recommendedName>
</protein>
<evidence type="ECO:0000313" key="11">
    <source>
        <dbReference type="EMBL" id="WZX29082.1"/>
    </source>
</evidence>
<evidence type="ECO:0000256" key="2">
    <source>
        <dbReference type="ARBA" id="ARBA00022448"/>
    </source>
</evidence>
<dbReference type="HAMAP" id="MF_00236">
    <property type="entry name" value="TatA_E"/>
    <property type="match status" value="1"/>
</dbReference>
<dbReference type="Gene3D" id="1.20.5.3310">
    <property type="match status" value="1"/>
</dbReference>
<keyword evidence="6 9" id="KW-1133">Transmembrane helix</keyword>
<organism evidence="11 12">
    <name type="scientific">Salinicoccus bachuensis</name>
    <dbReference type="NCBI Taxonomy" id="3136731"/>
    <lineage>
        <taxon>Bacteria</taxon>
        <taxon>Bacillati</taxon>
        <taxon>Bacillota</taxon>
        <taxon>Bacilli</taxon>
        <taxon>Bacillales</taxon>
        <taxon>Staphylococcaceae</taxon>
        <taxon>Salinicoccus</taxon>
    </lineage>
</organism>
<dbReference type="PRINTS" id="PR01506">
    <property type="entry name" value="TATBPROTEIN"/>
</dbReference>
<evidence type="ECO:0000256" key="8">
    <source>
        <dbReference type="ARBA" id="ARBA00023136"/>
    </source>
</evidence>
<keyword evidence="7 9" id="KW-0811">Translocation</keyword>
<evidence type="ECO:0000256" key="7">
    <source>
        <dbReference type="ARBA" id="ARBA00023010"/>
    </source>
</evidence>
<name>A0ABZ3CJ34_9STAP</name>
<keyword evidence="8 9" id="KW-0472">Membrane</keyword>
<keyword evidence="12" id="KW-1185">Reference proteome</keyword>
<comment type="subunit">
    <text evidence="9">Forms a complex with TatC.</text>
</comment>
<dbReference type="PANTHER" id="PTHR42982:SF1">
    <property type="entry name" value="SEC-INDEPENDENT PROTEIN TRANSLOCASE PROTEIN TATA"/>
    <property type="match status" value="1"/>
</dbReference>
<dbReference type="InterPro" id="IPR003369">
    <property type="entry name" value="TatA/B/E"/>
</dbReference>
<evidence type="ECO:0000256" key="4">
    <source>
        <dbReference type="ARBA" id="ARBA00022692"/>
    </source>
</evidence>
<evidence type="ECO:0000256" key="3">
    <source>
        <dbReference type="ARBA" id="ARBA00022475"/>
    </source>
</evidence>
<accession>A0ABZ3CJ34</accession>
<keyword evidence="2 9" id="KW-0813">Transport</keyword>
<evidence type="ECO:0000313" key="12">
    <source>
        <dbReference type="Proteomes" id="UP001455384"/>
    </source>
</evidence>
<comment type="function">
    <text evidence="9">Part of the twin-arginine translocation (Tat) system that transports large folded proteins containing a characteristic twin-arginine motif in their signal peptide across membranes. TatA could form the protein-conducting channel of the Tat system.</text>
</comment>
<feature type="region of interest" description="Disordered" evidence="10">
    <location>
        <begin position="52"/>
        <end position="73"/>
    </location>
</feature>
<dbReference type="EMBL" id="CP138333">
    <property type="protein sequence ID" value="WZX29082.1"/>
    <property type="molecule type" value="Genomic_DNA"/>
</dbReference>
<comment type="subcellular location">
    <subcellularLocation>
        <location evidence="1 9">Cell membrane</location>
        <topology evidence="1 9">Single-pass membrane protein</topology>
    </subcellularLocation>
</comment>
<evidence type="ECO:0000256" key="1">
    <source>
        <dbReference type="ARBA" id="ARBA00004162"/>
    </source>
</evidence>
<keyword evidence="3 9" id="KW-1003">Cell membrane</keyword>
<sequence length="88" mass="9771">MLEMLMPVTLMAVGPTSMIVIAVVALIIFGPKKLPQFGRAMGSTLKEFKDATKGLATDDDEEEEEYEKKKQPKKIEAVEVEKAEETKV</sequence>
<keyword evidence="4 9" id="KW-0812">Transmembrane</keyword>
<evidence type="ECO:0000256" key="5">
    <source>
        <dbReference type="ARBA" id="ARBA00022927"/>
    </source>
</evidence>
<reference evidence="12" key="1">
    <citation type="submission" date="2023-10" db="EMBL/GenBank/DDBJ databases">
        <title>Genome analysis and identification of Salinococcus sp. Bachu38 nov., a PGPR from the rhizosphere of Tamarix.</title>
        <authorList>
            <person name="Liang Z."/>
            <person name="Zhang X."/>
            <person name="Jia J."/>
            <person name="Chen X."/>
            <person name="Wang Y."/>
            <person name="Wang Q."/>
            <person name="Wang R."/>
        </authorList>
    </citation>
    <scope>NUCLEOTIDE SEQUENCE [LARGE SCALE GENOMIC DNA]</scope>
    <source>
        <strain evidence="12">Bachu38</strain>
    </source>
</reference>
<evidence type="ECO:0000256" key="6">
    <source>
        <dbReference type="ARBA" id="ARBA00022989"/>
    </source>
</evidence>
<dbReference type="InterPro" id="IPR006312">
    <property type="entry name" value="TatA/E"/>
</dbReference>
<evidence type="ECO:0000256" key="9">
    <source>
        <dbReference type="HAMAP-Rule" id="MF_00236"/>
    </source>
</evidence>
<proteinExistence type="inferred from homology"/>
<evidence type="ECO:0000256" key="10">
    <source>
        <dbReference type="SAM" id="MobiDB-lite"/>
    </source>
</evidence>
<comment type="similarity">
    <text evidence="9">Belongs to the TatA/E family.</text>
</comment>
<feature type="transmembrane region" description="Helical" evidence="9">
    <location>
        <begin position="6"/>
        <end position="29"/>
    </location>
</feature>
<keyword evidence="5 9" id="KW-0653">Protein transport</keyword>
<gene>
    <name evidence="9" type="primary">tatA</name>
    <name evidence="11" type="ORF">RQP18_10490</name>
</gene>
<dbReference type="Proteomes" id="UP001455384">
    <property type="component" value="Chromosome"/>
</dbReference>
<dbReference type="NCBIfam" id="NF011430">
    <property type="entry name" value="PRK14861.1"/>
    <property type="match status" value="1"/>
</dbReference>
<dbReference type="Pfam" id="PF02416">
    <property type="entry name" value="TatA_B_E"/>
    <property type="match status" value="1"/>
</dbReference>
<dbReference type="NCBIfam" id="TIGR01411">
    <property type="entry name" value="tatAE"/>
    <property type="match status" value="1"/>
</dbReference>